<dbReference type="OrthoDB" id="66144at2759"/>
<keyword evidence="6" id="KW-1185">Reference proteome</keyword>
<organism evidence="5 6">
    <name type="scientific">Cyanidioschyzon merolae (strain NIES-3377 / 10D)</name>
    <name type="common">Unicellular red alga</name>
    <dbReference type="NCBI Taxonomy" id="280699"/>
    <lineage>
        <taxon>Eukaryota</taxon>
        <taxon>Rhodophyta</taxon>
        <taxon>Bangiophyceae</taxon>
        <taxon>Cyanidiales</taxon>
        <taxon>Cyanidiaceae</taxon>
        <taxon>Cyanidioschyzon</taxon>
    </lineage>
</organism>
<dbReference type="GO" id="GO:0016279">
    <property type="term" value="F:protein-lysine N-methyltransferase activity"/>
    <property type="evidence" value="ECO:0007669"/>
    <property type="project" value="InterPro"/>
</dbReference>
<evidence type="ECO:0000313" key="5">
    <source>
        <dbReference type="EMBL" id="BAM83231.1"/>
    </source>
</evidence>
<dbReference type="Proteomes" id="UP000007014">
    <property type="component" value="Chromosome 20"/>
</dbReference>
<dbReference type="eggNOG" id="KOG4058">
    <property type="taxonomic scope" value="Eukaryota"/>
</dbReference>
<dbReference type="HOGENOM" id="CLU_1477197_0_0_1"/>
<accession>M1UXL3</accession>
<dbReference type="AlphaFoldDB" id="M1UXL3"/>
<evidence type="ECO:0008006" key="7">
    <source>
        <dbReference type="Google" id="ProtNLM"/>
    </source>
</evidence>
<dbReference type="Gene3D" id="3.40.50.150">
    <property type="entry name" value="Vaccinia Virus protein VP39"/>
    <property type="match status" value="1"/>
</dbReference>
<dbReference type="GO" id="GO:0032259">
    <property type="term" value="P:methylation"/>
    <property type="evidence" value="ECO:0007669"/>
    <property type="project" value="UniProtKB-KW"/>
</dbReference>
<dbReference type="InterPro" id="IPR029063">
    <property type="entry name" value="SAM-dependent_MTases_sf"/>
</dbReference>
<dbReference type="KEGG" id="cme:CYME_CMT255C"/>
<keyword evidence="2" id="KW-0489">Methyltransferase</keyword>
<comment type="similarity">
    <text evidence="1">Belongs to the ANT/ATPSC lysine N-methyltransferase family.</text>
</comment>
<keyword evidence="3" id="KW-0808">Transferase</keyword>
<dbReference type="PROSITE" id="PS51257">
    <property type="entry name" value="PROKAR_LIPOPROTEIN"/>
    <property type="match status" value="1"/>
</dbReference>
<gene>
    <name evidence="5" type="ORF">CYME_CMT255C</name>
</gene>
<evidence type="ECO:0000256" key="4">
    <source>
        <dbReference type="ARBA" id="ARBA00022691"/>
    </source>
</evidence>
<evidence type="ECO:0000256" key="3">
    <source>
        <dbReference type="ARBA" id="ARBA00022679"/>
    </source>
</evidence>
<protein>
    <recommendedName>
        <fullName evidence="7">DOT1 domain-containing protein</fullName>
    </recommendedName>
</protein>
<evidence type="ECO:0000256" key="1">
    <source>
        <dbReference type="ARBA" id="ARBA00010633"/>
    </source>
</evidence>
<dbReference type="PANTHER" id="PTHR13610">
    <property type="entry name" value="METHYLTRANSFERASE DOMAIN-CONTAINING PROTEIN"/>
    <property type="match status" value="1"/>
</dbReference>
<dbReference type="GO" id="GO:0005739">
    <property type="term" value="C:mitochondrion"/>
    <property type="evidence" value="ECO:0007669"/>
    <property type="project" value="TreeGrafter"/>
</dbReference>
<reference evidence="5 6" key="1">
    <citation type="journal article" date="2004" name="Nature">
        <title>Genome sequence of the ultrasmall unicellular red alga Cyanidioschyzon merolae 10D.</title>
        <authorList>
            <person name="Matsuzaki M."/>
            <person name="Misumi O."/>
            <person name="Shin-i T."/>
            <person name="Maruyama S."/>
            <person name="Takahara M."/>
            <person name="Miyagishima S."/>
            <person name="Mori T."/>
            <person name="Nishida K."/>
            <person name="Yagisawa F."/>
            <person name="Nishida K."/>
            <person name="Yoshida Y."/>
            <person name="Nishimura Y."/>
            <person name="Nakao S."/>
            <person name="Kobayashi T."/>
            <person name="Momoyama Y."/>
            <person name="Higashiyama T."/>
            <person name="Minoda A."/>
            <person name="Sano M."/>
            <person name="Nomoto H."/>
            <person name="Oishi K."/>
            <person name="Hayashi H."/>
            <person name="Ohta F."/>
            <person name="Nishizaka S."/>
            <person name="Haga S."/>
            <person name="Miura S."/>
            <person name="Morishita T."/>
            <person name="Kabeya Y."/>
            <person name="Terasawa K."/>
            <person name="Suzuki Y."/>
            <person name="Ishii Y."/>
            <person name="Asakawa S."/>
            <person name="Takano H."/>
            <person name="Ohta N."/>
            <person name="Kuroiwa H."/>
            <person name="Tanaka K."/>
            <person name="Shimizu N."/>
            <person name="Sugano S."/>
            <person name="Sato N."/>
            <person name="Nozaki H."/>
            <person name="Ogasawara N."/>
            <person name="Kohara Y."/>
            <person name="Kuroiwa T."/>
        </authorList>
    </citation>
    <scope>NUCLEOTIDE SEQUENCE [LARGE SCALE GENOMIC DNA]</scope>
    <source>
        <strain evidence="5 6">10D</strain>
    </source>
</reference>
<reference evidence="5 6" key="2">
    <citation type="journal article" date="2007" name="BMC Biol.">
        <title>A 100%-complete sequence reveals unusually simple genomic features in the hot-spring red alga Cyanidioschyzon merolae.</title>
        <authorList>
            <person name="Nozaki H."/>
            <person name="Takano H."/>
            <person name="Misumi O."/>
            <person name="Terasawa K."/>
            <person name="Matsuzaki M."/>
            <person name="Maruyama S."/>
            <person name="Nishida K."/>
            <person name="Yagisawa F."/>
            <person name="Yoshida Y."/>
            <person name="Fujiwara T."/>
            <person name="Takio S."/>
            <person name="Tamura K."/>
            <person name="Chung S.J."/>
            <person name="Nakamura S."/>
            <person name="Kuroiwa H."/>
            <person name="Tanaka K."/>
            <person name="Sato N."/>
            <person name="Kuroiwa T."/>
        </authorList>
    </citation>
    <scope>NUCLEOTIDE SEQUENCE [LARGE SCALE GENOMIC DNA]</scope>
    <source>
        <strain evidence="5 6">10D</strain>
    </source>
</reference>
<proteinExistence type="inferred from homology"/>
<dbReference type="GeneID" id="16997882"/>
<dbReference type="PANTHER" id="PTHR13610:SF9">
    <property type="entry name" value="FI06469P"/>
    <property type="match status" value="1"/>
</dbReference>
<evidence type="ECO:0000313" key="6">
    <source>
        <dbReference type="Proteomes" id="UP000007014"/>
    </source>
</evidence>
<dbReference type="OMA" id="NPWLVAY"/>
<sequence length="183" mass="19976">MPLEAVKVGLALFGTVAGALGACSVPFLFTRWPYVATTNKALCDLREILKPLAKPTASFLDIGSGDGSVVELAAMTGFGSSLGIESNPVLAFYSKWRLRKLRNATCLWGRYQNMNFSGIDTVYVYGGEQIMTALGEKLTAELKPGATIVCNSFPLPKPENHIGKRCLFFIRRAGSLYIYRVQN</sequence>
<dbReference type="Gramene" id="CMT255CT">
    <property type="protein sequence ID" value="CMT255CT"/>
    <property type="gene ID" value="CMT255C"/>
</dbReference>
<dbReference type="InterPro" id="IPR026170">
    <property type="entry name" value="FAM173A/B"/>
</dbReference>
<evidence type="ECO:0000256" key="2">
    <source>
        <dbReference type="ARBA" id="ARBA00022603"/>
    </source>
</evidence>
<dbReference type="RefSeq" id="XP_005539267.1">
    <property type="nucleotide sequence ID" value="XM_005539210.1"/>
</dbReference>
<dbReference type="SUPFAM" id="SSF53335">
    <property type="entry name" value="S-adenosyl-L-methionine-dependent methyltransferases"/>
    <property type="match status" value="1"/>
</dbReference>
<keyword evidence="4" id="KW-0949">S-adenosyl-L-methionine</keyword>
<name>M1UXL3_CYAM1</name>
<dbReference type="GO" id="GO:1905706">
    <property type="term" value="P:regulation of mitochondrial ATP synthesis coupled proton transport"/>
    <property type="evidence" value="ECO:0007669"/>
    <property type="project" value="TreeGrafter"/>
</dbReference>
<dbReference type="EMBL" id="AP006502">
    <property type="protein sequence ID" value="BAM83231.1"/>
    <property type="molecule type" value="Genomic_DNA"/>
</dbReference>
<dbReference type="STRING" id="280699.M1UXL3"/>